<evidence type="ECO:0000256" key="3">
    <source>
        <dbReference type="ARBA" id="ARBA00022737"/>
    </source>
</evidence>
<evidence type="ECO:0000256" key="1">
    <source>
        <dbReference type="ARBA" id="ARBA00004123"/>
    </source>
</evidence>
<keyword evidence="5" id="KW-0234">DNA repair</keyword>
<evidence type="ECO:0000256" key="5">
    <source>
        <dbReference type="RuleBase" id="RU367072"/>
    </source>
</evidence>
<comment type="subcellular location">
    <subcellularLocation>
        <location evidence="1 5">Nucleus</location>
    </subcellularLocation>
</comment>
<evidence type="ECO:0000256" key="6">
    <source>
        <dbReference type="SAM" id="MobiDB-lite"/>
    </source>
</evidence>
<feature type="domain" description="MMS19 N-terminal" evidence="8">
    <location>
        <begin position="159"/>
        <end position="365"/>
    </location>
</feature>
<dbReference type="InterPro" id="IPR016024">
    <property type="entry name" value="ARM-type_fold"/>
</dbReference>
<dbReference type="PANTHER" id="PTHR12891">
    <property type="entry name" value="DNA REPAIR/TRANSCRIPTION PROTEIN MET18/MMS19"/>
    <property type="match status" value="1"/>
</dbReference>
<dbReference type="RefSeq" id="XP_025347667.1">
    <property type="nucleotide sequence ID" value="XM_025492692.1"/>
</dbReference>
<comment type="similarity">
    <text evidence="2 5">Belongs to the MET18/MMS19 family.</text>
</comment>
<keyword evidence="10" id="KW-1185">Reference proteome</keyword>
<dbReference type="Gene3D" id="1.25.10.10">
    <property type="entry name" value="Leucine-rich Repeat Variant"/>
    <property type="match status" value="2"/>
</dbReference>
<comment type="function">
    <text evidence="5">Key component of the cytosolic iron-sulfur protein assembly (CIA) complex, a multiprotein complex that mediates the incorporation of iron-sulfur cluster into apoproteins specifically involved in DNA metabolism and genomic integrity. In the CIA complex, MMS19 acts as an adapter between early-acting CIA components and a subset of cellular target iron-sulfur proteins.</text>
</comment>
<sequence length="1196" mass="128166">MMTADLSSTAVSSSQESATQAVTAYVTAQAFPPGSLPPPLAAAFRSRSLTLLQLIRILGEYLTSEDELIRSRGVELLAQTVLDLAPGGTDENGASAEADALPSLFDRQAVKTLAGFFADKLEDGSNVSASIAKSTNSADKVVPGSAPSYRFKAIPEGTEMLACTLKALTRLAKLPGFGSQETRAVAESLVSHVTPRDHPQAVRFLVYALLDALLSTHRSALKSMGKPFLKGYVGLAEGEKDPRNLMYLFTMNRVILIEWELDEELAEDFFDITYCYFPITFKPPPDDPYGITTEDLKGSLRSCLIANPLLAPHAMPLLLEKLAASGGNTKRDTLHTLELAMPVFGKAAIMANEKKLWEGFKVEIMAATDDETAVFAQRALSSFLRTLYHDVDPAAGIAARIVADAQSELEEPEKSLAKPACDLLVSMVKACPSTAALAVYALLDQMLTMFKDPEVISIRAPILGHIATILKALRDVYTTEEAEEEASKGTTNYKFAAPSSATTTESAADAANQAADGGPSASQDVDMSPARTYDGDGRPLDSMRDELLAALSNGLRSHSYRSSALLAFVHLTHIPTFLSAAETNYMAEAVNDLILSPSAEDIRGAALDGLRDIARVNPKVLEETTLPILFSRLPDRIPPAPTAGPPGSGDVRGVIRRALGALARLCAQPDLFDMLIVKLFTKLDLTCATSFTATEERESNIGYARGILVTVLTVLEEKVAKGHGDVPRYGVTLCPRLFALVLAAASGEGEGERIAPVAADDRVLRDIGRLMTVLVRSLAADKQAKLAKWMCSAFLDGSNSSTGQSTFASRTADGSSLPMQPLNPSSPKGQRDAMSVFAAAFVTLKKEVGLPTSVDIGTWLQQLLAFTVNASSTLQAEAGYTLLAASVNKYVTEPLASEVKDLLETFWEEEVAGSSTEGATSPARSSRAIRAWFWVAKALVVRNSPQGQIMIEKARSSLFSSPRTGKEAARAIGLVAQAEDGILSKDNGATIRLLYRQKFFAYLLPRIIEGYRSASPPGGQADEEGQSIYLIALASILPSMPRQITTERLDEIFPLLIRALDLPDSQARWSAATTLTLAAALGKKERDEEIRSGSTRSDGQGKRGGSSLDLVQDHLSTLVSRLLSISQPSKDSPAEVRIASLRCLSTIGRCVAESLLQNQAGKVLKGLNGPGWGVDDPKRAVRMEGVDCKAVWHAIS</sequence>
<dbReference type="GO" id="GO:0006281">
    <property type="term" value="P:DNA repair"/>
    <property type="evidence" value="ECO:0007669"/>
    <property type="project" value="UniProtKB-UniRule"/>
</dbReference>
<dbReference type="SUPFAM" id="SSF48371">
    <property type="entry name" value="ARM repeat"/>
    <property type="match status" value="1"/>
</dbReference>
<evidence type="ECO:0000313" key="10">
    <source>
        <dbReference type="Proteomes" id="UP000245942"/>
    </source>
</evidence>
<feature type="compositionally biased region" description="Polar residues" evidence="6">
    <location>
        <begin position="798"/>
        <end position="828"/>
    </location>
</feature>
<dbReference type="GO" id="GO:0005634">
    <property type="term" value="C:nucleus"/>
    <property type="evidence" value="ECO:0007669"/>
    <property type="project" value="UniProtKB-SubCell"/>
</dbReference>
<dbReference type="Proteomes" id="UP000245942">
    <property type="component" value="Unassembled WGS sequence"/>
</dbReference>
<dbReference type="PANTHER" id="PTHR12891:SF0">
    <property type="entry name" value="MMS19 NUCLEOTIDE EXCISION REPAIR PROTEIN HOMOLOG"/>
    <property type="match status" value="1"/>
</dbReference>
<accession>A0A316U5H1</accession>
<name>A0A316U5H1_9BASI</name>
<keyword evidence="4 5" id="KW-0539">Nucleus</keyword>
<evidence type="ECO:0000313" key="9">
    <source>
        <dbReference type="EMBL" id="PWN20507.1"/>
    </source>
</evidence>
<dbReference type="GO" id="GO:0097361">
    <property type="term" value="C:cytosolic [4Fe-4S] assembly targeting complex"/>
    <property type="evidence" value="ECO:0007669"/>
    <property type="project" value="UniProtKB-UniRule"/>
</dbReference>
<feature type="domain" description="MMS19 C-terminal" evidence="7">
    <location>
        <begin position="659"/>
        <end position="1147"/>
    </location>
</feature>
<dbReference type="GO" id="GO:0051604">
    <property type="term" value="P:protein maturation"/>
    <property type="evidence" value="ECO:0007669"/>
    <property type="project" value="UniProtKB-UniRule"/>
</dbReference>
<evidence type="ECO:0000256" key="2">
    <source>
        <dbReference type="ARBA" id="ARBA00009340"/>
    </source>
</evidence>
<dbReference type="InterPro" id="IPR029240">
    <property type="entry name" value="MMS19_N"/>
</dbReference>
<dbReference type="EMBL" id="KZ819328">
    <property type="protein sequence ID" value="PWN20507.1"/>
    <property type="molecule type" value="Genomic_DNA"/>
</dbReference>
<dbReference type="OrthoDB" id="342900at2759"/>
<dbReference type="InterPro" id="IPR024687">
    <property type="entry name" value="MMS19_C"/>
</dbReference>
<dbReference type="STRING" id="1684307.A0A316U5H1"/>
<gene>
    <name evidence="9" type="ORF">BCV69DRAFT_283393</name>
</gene>
<keyword evidence="3" id="KW-0677">Repeat</keyword>
<dbReference type="Pfam" id="PF14500">
    <property type="entry name" value="MMS19_N"/>
    <property type="match status" value="1"/>
</dbReference>
<dbReference type="GO" id="GO:0016226">
    <property type="term" value="P:iron-sulfur cluster assembly"/>
    <property type="evidence" value="ECO:0007669"/>
    <property type="project" value="UniProtKB-UniRule"/>
</dbReference>
<evidence type="ECO:0000256" key="4">
    <source>
        <dbReference type="ARBA" id="ARBA00023242"/>
    </source>
</evidence>
<evidence type="ECO:0000259" key="7">
    <source>
        <dbReference type="Pfam" id="PF12460"/>
    </source>
</evidence>
<dbReference type="Pfam" id="PF12460">
    <property type="entry name" value="MMS19_C"/>
    <property type="match status" value="1"/>
</dbReference>
<dbReference type="InterPro" id="IPR011989">
    <property type="entry name" value="ARM-like"/>
</dbReference>
<organism evidence="9 10">
    <name type="scientific">Pseudomicrostroma glucosiphilum</name>
    <dbReference type="NCBI Taxonomy" id="1684307"/>
    <lineage>
        <taxon>Eukaryota</taxon>
        <taxon>Fungi</taxon>
        <taxon>Dikarya</taxon>
        <taxon>Basidiomycota</taxon>
        <taxon>Ustilaginomycotina</taxon>
        <taxon>Exobasidiomycetes</taxon>
        <taxon>Microstromatales</taxon>
        <taxon>Microstromatales incertae sedis</taxon>
        <taxon>Pseudomicrostroma</taxon>
    </lineage>
</organism>
<feature type="region of interest" description="Disordered" evidence="6">
    <location>
        <begin position="504"/>
        <end position="539"/>
    </location>
</feature>
<feature type="region of interest" description="Disordered" evidence="6">
    <location>
        <begin position="1086"/>
        <end position="1106"/>
    </location>
</feature>
<dbReference type="InterPro" id="IPR039920">
    <property type="entry name" value="MMS19"/>
</dbReference>
<feature type="compositionally biased region" description="Low complexity" evidence="6">
    <location>
        <begin position="504"/>
        <end position="516"/>
    </location>
</feature>
<evidence type="ECO:0000259" key="8">
    <source>
        <dbReference type="Pfam" id="PF14500"/>
    </source>
</evidence>
<proteinExistence type="inferred from homology"/>
<feature type="region of interest" description="Disordered" evidence="6">
    <location>
        <begin position="798"/>
        <end position="830"/>
    </location>
</feature>
<protein>
    <recommendedName>
        <fullName evidence="5">MMS19 nucleotide excision repair protein</fullName>
    </recommendedName>
</protein>
<dbReference type="AlphaFoldDB" id="A0A316U5H1"/>
<keyword evidence="5" id="KW-0227">DNA damage</keyword>
<dbReference type="GeneID" id="37014426"/>
<reference evidence="9 10" key="1">
    <citation type="journal article" date="2018" name="Mol. Biol. Evol.">
        <title>Broad Genomic Sampling Reveals a Smut Pathogenic Ancestry of the Fungal Clade Ustilaginomycotina.</title>
        <authorList>
            <person name="Kijpornyongpan T."/>
            <person name="Mondo S.J."/>
            <person name="Barry K."/>
            <person name="Sandor L."/>
            <person name="Lee J."/>
            <person name="Lipzen A."/>
            <person name="Pangilinan J."/>
            <person name="LaButti K."/>
            <person name="Hainaut M."/>
            <person name="Henrissat B."/>
            <person name="Grigoriev I.V."/>
            <person name="Spatafora J.W."/>
            <person name="Aime M.C."/>
        </authorList>
    </citation>
    <scope>NUCLEOTIDE SEQUENCE [LARGE SCALE GENOMIC DNA]</scope>
    <source>
        <strain evidence="9 10">MCA 4718</strain>
    </source>
</reference>